<dbReference type="PANTHER" id="PTHR43798:SF33">
    <property type="entry name" value="HYDROLASE, PUTATIVE (AFU_ORTHOLOGUE AFUA_2G14860)-RELATED"/>
    <property type="match status" value="1"/>
</dbReference>
<organism evidence="2 3">
    <name type="scientific">Peptococcus niger</name>
    <dbReference type="NCBI Taxonomy" id="2741"/>
    <lineage>
        <taxon>Bacteria</taxon>
        <taxon>Bacillati</taxon>
        <taxon>Bacillota</taxon>
        <taxon>Clostridia</taxon>
        <taxon>Eubacteriales</taxon>
        <taxon>Peptococcaceae</taxon>
        <taxon>Peptococcus</taxon>
    </lineage>
</organism>
<dbReference type="OrthoDB" id="9775557at2"/>
<dbReference type="PANTHER" id="PTHR43798">
    <property type="entry name" value="MONOACYLGLYCEROL LIPASE"/>
    <property type="match status" value="1"/>
</dbReference>
<dbReference type="GO" id="GO:0016020">
    <property type="term" value="C:membrane"/>
    <property type="evidence" value="ECO:0007669"/>
    <property type="project" value="TreeGrafter"/>
</dbReference>
<dbReference type="InterPro" id="IPR000073">
    <property type="entry name" value="AB_hydrolase_1"/>
</dbReference>
<sequence length="275" mass="30641">MQEKVFNTRKGPIHYWVNDIVERGQAPTLVFLPGLTADHRLFNRQIAYFKESFPILVWDAPGHGQSRPFSLTFDLNELASWLERILKYEKISRPLLIGQSLGGYVAQAFIALFPTRACGLVAIDSGPLAKGYTSAAERLLLKGIAPFYRYCAWPWLLEAGPAACATTPYGQDLMRDMMMSYDGRQAEYAALAGHGYRMLAEALENSRPFQMDCPALLICGSEDVAGSSKRLNQAWHDRTGLSLVMVDGAGHNANTDKPNEVNRLIELFIRHSCLA</sequence>
<dbReference type="Proteomes" id="UP000198995">
    <property type="component" value="Unassembled WGS sequence"/>
</dbReference>
<dbReference type="InterPro" id="IPR029058">
    <property type="entry name" value="AB_hydrolase_fold"/>
</dbReference>
<dbReference type="Pfam" id="PF12697">
    <property type="entry name" value="Abhydrolase_6"/>
    <property type="match status" value="1"/>
</dbReference>
<accession>A0A1G6VV71</accession>
<proteinExistence type="predicted"/>
<evidence type="ECO:0000313" key="2">
    <source>
        <dbReference type="EMBL" id="SDD56715.1"/>
    </source>
</evidence>
<dbReference type="EMBL" id="FNAF01000004">
    <property type="protein sequence ID" value="SDD56715.1"/>
    <property type="molecule type" value="Genomic_DNA"/>
</dbReference>
<dbReference type="InterPro" id="IPR050266">
    <property type="entry name" value="AB_hydrolase_sf"/>
</dbReference>
<dbReference type="SUPFAM" id="SSF53474">
    <property type="entry name" value="alpha/beta-Hydrolases"/>
    <property type="match status" value="1"/>
</dbReference>
<gene>
    <name evidence="2" type="ORF">SAMN04489866_104131</name>
</gene>
<evidence type="ECO:0000259" key="1">
    <source>
        <dbReference type="Pfam" id="PF12697"/>
    </source>
</evidence>
<reference evidence="2 3" key="1">
    <citation type="submission" date="2016-10" db="EMBL/GenBank/DDBJ databases">
        <authorList>
            <person name="de Groot N.N."/>
        </authorList>
    </citation>
    <scope>NUCLEOTIDE SEQUENCE [LARGE SCALE GENOMIC DNA]</scope>
    <source>
        <strain evidence="2 3">DSM 20475</strain>
    </source>
</reference>
<dbReference type="Gene3D" id="3.40.50.1820">
    <property type="entry name" value="alpha/beta hydrolase"/>
    <property type="match status" value="1"/>
</dbReference>
<name>A0A1G6VV71_PEPNI</name>
<feature type="domain" description="AB hydrolase-1" evidence="1">
    <location>
        <begin position="29"/>
        <end position="263"/>
    </location>
</feature>
<dbReference type="RefSeq" id="WP_091791592.1">
    <property type="nucleotide sequence ID" value="NZ_FNAF01000004.1"/>
</dbReference>
<dbReference type="AlphaFoldDB" id="A0A1G6VV71"/>
<evidence type="ECO:0000313" key="3">
    <source>
        <dbReference type="Proteomes" id="UP000198995"/>
    </source>
</evidence>
<keyword evidence="3" id="KW-1185">Reference proteome</keyword>
<dbReference type="STRING" id="2741.SAMN04489866_104131"/>
<protein>
    <submittedName>
        <fullName evidence="2">Pimeloyl-ACP methyl ester carboxylesterase</fullName>
    </submittedName>
</protein>